<keyword evidence="2" id="KW-1185">Reference proteome</keyword>
<dbReference type="STRING" id="797419.SAMN05216556_11431"/>
<evidence type="ECO:0000313" key="2">
    <source>
        <dbReference type="Proteomes" id="UP000184172"/>
    </source>
</evidence>
<name>A0A1M6I6X6_9FLAO</name>
<accession>A0A1M6I6X6</accession>
<sequence>MKLISLKIRYSIVYPLFAIQVKKSASICEISGNQKSENAKDIPQITVINAE</sequence>
<evidence type="ECO:0000313" key="1">
    <source>
        <dbReference type="EMBL" id="SHJ30171.1"/>
    </source>
</evidence>
<protein>
    <submittedName>
        <fullName evidence="1">Uncharacterized protein</fullName>
    </submittedName>
</protein>
<proteinExistence type="predicted"/>
<gene>
    <name evidence="1" type="ORF">SAMN04487908_11346</name>
</gene>
<dbReference type="AlphaFoldDB" id="A0A1M6I6X6"/>
<organism evidence="1 2">
    <name type="scientific">Aequorivita viscosa</name>
    <dbReference type="NCBI Taxonomy" id="797419"/>
    <lineage>
        <taxon>Bacteria</taxon>
        <taxon>Pseudomonadati</taxon>
        <taxon>Bacteroidota</taxon>
        <taxon>Flavobacteriia</taxon>
        <taxon>Flavobacteriales</taxon>
        <taxon>Flavobacteriaceae</taxon>
        <taxon>Aequorivita</taxon>
    </lineage>
</organism>
<dbReference type="EMBL" id="FQYV01000013">
    <property type="protein sequence ID" value="SHJ30171.1"/>
    <property type="molecule type" value="Genomic_DNA"/>
</dbReference>
<reference evidence="2" key="1">
    <citation type="submission" date="2016-11" db="EMBL/GenBank/DDBJ databases">
        <authorList>
            <person name="Varghese N."/>
            <person name="Submissions S."/>
        </authorList>
    </citation>
    <scope>NUCLEOTIDE SEQUENCE [LARGE SCALE GENOMIC DNA]</scope>
    <source>
        <strain evidence="2">DSM 26349</strain>
    </source>
</reference>
<dbReference type="Proteomes" id="UP000184172">
    <property type="component" value="Unassembled WGS sequence"/>
</dbReference>